<feature type="signal peptide" evidence="3">
    <location>
        <begin position="1"/>
        <end position="19"/>
    </location>
</feature>
<dbReference type="InterPro" id="IPR028082">
    <property type="entry name" value="Peripla_BP_I"/>
</dbReference>
<accession>A0ABP7W2Y8</accession>
<name>A0ABP7W2Y8_9FLAO</name>
<dbReference type="PANTHER" id="PTHR33734:SF22">
    <property type="entry name" value="MEMBRANE-BOUND LYTIC MUREIN TRANSGLYCOSYLASE D"/>
    <property type="match status" value="1"/>
</dbReference>
<dbReference type="EMBL" id="BAABCT010000010">
    <property type="protein sequence ID" value="GAA4079963.1"/>
    <property type="molecule type" value="Genomic_DNA"/>
</dbReference>
<feature type="domain" description="LysM" evidence="4">
    <location>
        <begin position="23"/>
        <end position="66"/>
    </location>
</feature>
<dbReference type="SMART" id="SM00257">
    <property type="entry name" value="LysM"/>
    <property type="match status" value="4"/>
</dbReference>
<dbReference type="PROSITE" id="PS51782">
    <property type="entry name" value="LYSM"/>
    <property type="match status" value="3"/>
</dbReference>
<evidence type="ECO:0000256" key="1">
    <source>
        <dbReference type="ARBA" id="ARBA00010062"/>
    </source>
</evidence>
<dbReference type="CDD" id="cd00118">
    <property type="entry name" value="LysM"/>
    <property type="match status" value="4"/>
</dbReference>
<evidence type="ECO:0000256" key="3">
    <source>
        <dbReference type="SAM" id="SignalP"/>
    </source>
</evidence>
<dbReference type="RefSeq" id="WP_344817250.1">
    <property type="nucleotide sequence ID" value="NZ_BAABCT010000010.1"/>
</dbReference>
<proteinExistence type="inferred from homology"/>
<comment type="caution">
    <text evidence="5">The sequence shown here is derived from an EMBL/GenBank/DDBJ whole genome shotgun (WGS) entry which is preliminary data.</text>
</comment>
<dbReference type="InterPro" id="IPR036779">
    <property type="entry name" value="LysM_dom_sf"/>
</dbReference>
<sequence length="632" mass="70865">MFKRVICIIVLMFATSVFGQNYTKHKVAKGETITQIAQKYKVTPYDIYKLNPDSQSGIQPDAILLIPKSIEKVTSNEVPFKEKTYTVKAKETLYSIAKENNVEISDLEEANPFLKTDGLQPGQVLKIMKYEEPPKVQMGTKIFSTHEVVAGDTKYSISKKYGISVEELEKQNPEIKDNLPVGFKLKINSSEKVVAQTEVVKPKTEVYKGNTLEYTVKSGETMYSLTKLLGLSEASLIGLNPSLKEGVKEGMILKVPATLSFSKETKNSLKDLTKSISSQKRKELVLFLPFNASKIQNDTVTSISERLKKDKFLNMTLDFYAGALMAIDSAKVLGMNLDIKIYDSQETKNSTSALSVISNNDFSSTDAVIGPFYQVNVEKVADALENKNIPVISPLSRDEGKSYKNLFQSMPQADAVKGAMFNYMQSKNGNIIAVIDPKKTSIKEYIQDFQKDVKVVGLTDKGGFVADSIKKHFVKDRINYVVMASEKTGTIFTTTSAMSSVMKDYQVQLVILEPNETLDFEEIALSRLTKLKMAYPSATKDNDSDEAQKFERAFKKKNKILPNQYAVRGFDLTFDIMLRLAQDKPFEESINDDATEQVESKFDYAKKISGGYTNNGIYILYYDEDLTIKQAQ</sequence>
<dbReference type="Proteomes" id="UP001500367">
    <property type="component" value="Unassembled WGS sequence"/>
</dbReference>
<evidence type="ECO:0000313" key="6">
    <source>
        <dbReference type="Proteomes" id="UP001500367"/>
    </source>
</evidence>
<dbReference type="Gene3D" id="3.40.50.2300">
    <property type="match status" value="1"/>
</dbReference>
<dbReference type="SUPFAM" id="SSF53822">
    <property type="entry name" value="Periplasmic binding protein-like I"/>
    <property type="match status" value="1"/>
</dbReference>
<evidence type="ECO:0000259" key="4">
    <source>
        <dbReference type="PROSITE" id="PS51782"/>
    </source>
</evidence>
<dbReference type="Gene3D" id="3.10.350.10">
    <property type="entry name" value="LysM domain"/>
    <property type="match status" value="4"/>
</dbReference>
<dbReference type="Pfam" id="PF01476">
    <property type="entry name" value="LysM"/>
    <property type="match status" value="4"/>
</dbReference>
<evidence type="ECO:0000256" key="2">
    <source>
        <dbReference type="ARBA" id="ARBA00022729"/>
    </source>
</evidence>
<comment type="similarity">
    <text evidence="1">Belongs to the leucine-binding protein family.</text>
</comment>
<dbReference type="PANTHER" id="PTHR33734">
    <property type="entry name" value="LYSM DOMAIN-CONTAINING GPI-ANCHORED PROTEIN 2"/>
    <property type="match status" value="1"/>
</dbReference>
<keyword evidence="6" id="KW-1185">Reference proteome</keyword>
<organism evidence="5 6">
    <name type="scientific">Flavobacterium cheonanense</name>
    <dbReference type="NCBI Taxonomy" id="706183"/>
    <lineage>
        <taxon>Bacteria</taxon>
        <taxon>Pseudomonadati</taxon>
        <taxon>Bacteroidota</taxon>
        <taxon>Flavobacteriia</taxon>
        <taxon>Flavobacteriales</taxon>
        <taxon>Flavobacteriaceae</taxon>
        <taxon>Flavobacterium</taxon>
    </lineage>
</organism>
<dbReference type="SUPFAM" id="SSF54106">
    <property type="entry name" value="LysM domain"/>
    <property type="match status" value="4"/>
</dbReference>
<protein>
    <submittedName>
        <fullName evidence="5">LysM peptidoglycan-binding domain-containing protein</fullName>
    </submittedName>
</protein>
<evidence type="ECO:0000313" key="5">
    <source>
        <dbReference type="EMBL" id="GAA4079963.1"/>
    </source>
</evidence>
<feature type="domain" description="LysM" evidence="4">
    <location>
        <begin position="144"/>
        <end position="187"/>
    </location>
</feature>
<keyword evidence="2 3" id="KW-0732">Signal</keyword>
<dbReference type="InterPro" id="IPR028081">
    <property type="entry name" value="Leu-bd"/>
</dbReference>
<feature type="domain" description="LysM" evidence="4">
    <location>
        <begin position="83"/>
        <end position="127"/>
    </location>
</feature>
<dbReference type="Pfam" id="PF13458">
    <property type="entry name" value="Peripla_BP_6"/>
    <property type="match status" value="1"/>
</dbReference>
<dbReference type="InterPro" id="IPR018392">
    <property type="entry name" value="LysM"/>
</dbReference>
<gene>
    <name evidence="5" type="ORF">GCM10022389_27570</name>
</gene>
<reference evidence="6" key="1">
    <citation type="journal article" date="2019" name="Int. J. Syst. Evol. Microbiol.">
        <title>The Global Catalogue of Microorganisms (GCM) 10K type strain sequencing project: providing services to taxonomists for standard genome sequencing and annotation.</title>
        <authorList>
            <consortium name="The Broad Institute Genomics Platform"/>
            <consortium name="The Broad Institute Genome Sequencing Center for Infectious Disease"/>
            <person name="Wu L."/>
            <person name="Ma J."/>
        </authorList>
    </citation>
    <scope>NUCLEOTIDE SEQUENCE [LARGE SCALE GENOMIC DNA]</scope>
    <source>
        <strain evidence="6">JCM 17069</strain>
    </source>
</reference>
<feature type="chain" id="PRO_5046730863" evidence="3">
    <location>
        <begin position="20"/>
        <end position="632"/>
    </location>
</feature>